<dbReference type="Pfam" id="PF03914">
    <property type="entry name" value="CBF"/>
    <property type="match status" value="1"/>
</dbReference>
<comment type="similarity">
    <text evidence="1">Belongs to the CBF/MAK21 family.</text>
</comment>
<comment type="caution">
    <text evidence="4">The sequence shown here is derived from an EMBL/GenBank/DDBJ whole genome shotgun (WGS) entry which is preliminary data.</text>
</comment>
<dbReference type="Proteomes" id="UP000654370">
    <property type="component" value="Unassembled WGS sequence"/>
</dbReference>
<evidence type="ECO:0000256" key="1">
    <source>
        <dbReference type="ARBA" id="ARBA00007797"/>
    </source>
</evidence>
<feature type="compositionally biased region" description="Acidic residues" evidence="2">
    <location>
        <begin position="565"/>
        <end position="575"/>
    </location>
</feature>
<evidence type="ECO:0000313" key="4">
    <source>
        <dbReference type="EMBL" id="KAG2173710.1"/>
    </source>
</evidence>
<reference evidence="4" key="1">
    <citation type="submission" date="2020-12" db="EMBL/GenBank/DDBJ databases">
        <title>Metabolic potential, ecology and presence of endohyphal bacteria is reflected in genomic diversity of Mucoromycotina.</title>
        <authorList>
            <person name="Muszewska A."/>
            <person name="Okrasinska A."/>
            <person name="Steczkiewicz K."/>
            <person name="Drgas O."/>
            <person name="Orlowska M."/>
            <person name="Perlinska-Lenart U."/>
            <person name="Aleksandrzak-Piekarczyk T."/>
            <person name="Szatraj K."/>
            <person name="Zielenkiewicz U."/>
            <person name="Pilsyk S."/>
            <person name="Malc E."/>
            <person name="Mieczkowski P."/>
            <person name="Kruszewska J.S."/>
            <person name="Biernat P."/>
            <person name="Pawlowska J."/>
        </authorList>
    </citation>
    <scope>NUCLEOTIDE SEQUENCE</scope>
    <source>
        <strain evidence="4">WA0000067209</strain>
    </source>
</reference>
<gene>
    <name evidence="4" type="ORF">INT43_005130</name>
</gene>
<evidence type="ECO:0000256" key="2">
    <source>
        <dbReference type="SAM" id="MobiDB-lite"/>
    </source>
</evidence>
<feature type="domain" description="CCAAT-binding factor" evidence="3">
    <location>
        <begin position="359"/>
        <end position="507"/>
    </location>
</feature>
<dbReference type="EMBL" id="JAEPQZ010000014">
    <property type="protein sequence ID" value="KAG2173710.1"/>
    <property type="molecule type" value="Genomic_DNA"/>
</dbReference>
<name>A0A8H7PHD0_MORIS</name>
<proteinExistence type="inferred from homology"/>
<dbReference type="GO" id="GO:0032040">
    <property type="term" value="C:small-subunit processome"/>
    <property type="evidence" value="ECO:0007669"/>
    <property type="project" value="TreeGrafter"/>
</dbReference>
<dbReference type="InterPro" id="IPR005612">
    <property type="entry name" value="CCAAT-binding_factor"/>
</dbReference>
<feature type="region of interest" description="Disordered" evidence="2">
    <location>
        <begin position="555"/>
        <end position="581"/>
    </location>
</feature>
<feature type="compositionally biased region" description="Acidic residues" evidence="2">
    <location>
        <begin position="274"/>
        <end position="283"/>
    </location>
</feature>
<dbReference type="InterPro" id="IPR027193">
    <property type="entry name" value="Noc4"/>
</dbReference>
<protein>
    <recommendedName>
        <fullName evidence="3">CCAAT-binding factor domain-containing protein</fullName>
    </recommendedName>
</protein>
<feature type="compositionally biased region" description="Basic and acidic residues" evidence="2">
    <location>
        <begin position="284"/>
        <end position="293"/>
    </location>
</feature>
<keyword evidence="5" id="KW-1185">Reference proteome</keyword>
<organism evidence="4 5">
    <name type="scientific">Mortierella isabellina</name>
    <name type="common">Filamentous fungus</name>
    <name type="synonym">Umbelopsis isabellina</name>
    <dbReference type="NCBI Taxonomy" id="91625"/>
    <lineage>
        <taxon>Eukaryota</taxon>
        <taxon>Fungi</taxon>
        <taxon>Fungi incertae sedis</taxon>
        <taxon>Mucoromycota</taxon>
        <taxon>Mucoromycotina</taxon>
        <taxon>Umbelopsidomycetes</taxon>
        <taxon>Umbelopsidales</taxon>
        <taxon>Umbelopsidaceae</taxon>
        <taxon>Umbelopsis</taxon>
    </lineage>
</organism>
<dbReference type="OrthoDB" id="10263185at2759"/>
<evidence type="ECO:0000313" key="5">
    <source>
        <dbReference type="Proteomes" id="UP000654370"/>
    </source>
</evidence>
<sequence>MPQPIKKRKRGEVSGPRKDQDYKATVQKIKVLEAGLSDRANLNNLVEIFEIAKGNHAGVTSAGIHALHRVYTSLLLKGDLKRQKKVESSKATVNNWLRENYNTYINFLCELLHHDEPGLQRPALNILINLLKTETENLSTLRKKHSFANDFYYRVVEAVLHNTNFSQPLQAEYVGKYLNVYDDLRYYFFKNAADILNAAVEGNSKPDSESPKKKKKSNLSASSLNTLVQNTFAVVEGIRTMPTSSSEVDEFWCGHPDPAYEAKVKAEPDAFADSSDEEEDEDTTETKQGEGRKHTLLRLSTHKKALQNCWLAFMKLPLPNDIYKKTLLIMHKRIIPHMTDPRLLMDFLTDSYNAGGAISLLALNSLFTLIIDYNLDYPDFYHKLYRLLDANVMHVKYRSRFFRLVDLFLQSSHLPASLVAAFIKRMARLSLTAPPAGTVILIAMIYNLLKRHPSCMVLIHRDAVDSADADAFDENETDPYKCGAIDSSLWELQTLADHYYPNVATLAKIFSEQFTKPSYNLEDFLDHTYITFLEKELTRKRKKDPALAFEKPSSLFPALEAVGPTDEDDETETPELQDTSAAKWSLWAF</sequence>
<dbReference type="GO" id="GO:0030692">
    <property type="term" value="C:Noc4p-Nop14p complex"/>
    <property type="evidence" value="ECO:0007669"/>
    <property type="project" value="TreeGrafter"/>
</dbReference>
<accession>A0A8H7PHD0</accession>
<dbReference type="PANTHER" id="PTHR12455">
    <property type="entry name" value="NUCLEOLAR COMPLEX PROTEIN 4"/>
    <property type="match status" value="1"/>
</dbReference>
<feature type="region of interest" description="Disordered" evidence="2">
    <location>
        <begin position="266"/>
        <end position="294"/>
    </location>
</feature>
<evidence type="ECO:0000259" key="3">
    <source>
        <dbReference type="Pfam" id="PF03914"/>
    </source>
</evidence>
<dbReference type="PANTHER" id="PTHR12455:SF0">
    <property type="entry name" value="NUCLEOLAR COMPLEX PROTEIN 4 HOMOLOG"/>
    <property type="match status" value="1"/>
</dbReference>
<dbReference type="AlphaFoldDB" id="A0A8H7PHD0"/>
<dbReference type="GO" id="GO:0042254">
    <property type="term" value="P:ribosome biogenesis"/>
    <property type="evidence" value="ECO:0007669"/>
    <property type="project" value="InterPro"/>
</dbReference>